<dbReference type="InterPro" id="IPR037066">
    <property type="entry name" value="Plug_dom_sf"/>
</dbReference>
<feature type="domain" description="TonB-dependent receptor plug" evidence="10">
    <location>
        <begin position="151"/>
        <end position="227"/>
    </location>
</feature>
<keyword evidence="3 7" id="KW-1134">Transmembrane beta strand</keyword>
<dbReference type="InterPro" id="IPR012910">
    <property type="entry name" value="Plug_dom"/>
</dbReference>
<evidence type="ECO:0000313" key="12">
    <source>
        <dbReference type="EMBL" id="MEC4265847.1"/>
    </source>
</evidence>
<dbReference type="InterPro" id="IPR041700">
    <property type="entry name" value="OMP_b-brl_3"/>
</dbReference>
<keyword evidence="5 7" id="KW-0472">Membrane</keyword>
<dbReference type="InterPro" id="IPR039426">
    <property type="entry name" value="TonB-dep_rcpt-like"/>
</dbReference>
<evidence type="ECO:0000259" key="11">
    <source>
        <dbReference type="Pfam" id="PF14905"/>
    </source>
</evidence>
<evidence type="ECO:0000259" key="10">
    <source>
        <dbReference type="Pfam" id="PF07715"/>
    </source>
</evidence>
<accession>A0ABU6IRV1</accession>
<dbReference type="InterPro" id="IPR036942">
    <property type="entry name" value="Beta-barrel_TonB_sf"/>
</dbReference>
<protein>
    <submittedName>
        <fullName evidence="12">Outer membrane beta-barrel family protein</fullName>
    </submittedName>
</protein>
<comment type="subcellular location">
    <subcellularLocation>
        <location evidence="1 7">Cell outer membrane</location>
        <topology evidence="1 7">Multi-pass membrane protein</topology>
    </subcellularLocation>
</comment>
<dbReference type="RefSeq" id="WP_326278873.1">
    <property type="nucleotide sequence ID" value="NZ_JAYKYV010000008.1"/>
</dbReference>
<dbReference type="Pfam" id="PF13715">
    <property type="entry name" value="CarbopepD_reg_2"/>
    <property type="match status" value="1"/>
</dbReference>
<evidence type="ECO:0000256" key="7">
    <source>
        <dbReference type="PROSITE-ProRule" id="PRU01360"/>
    </source>
</evidence>
<feature type="chain" id="PRO_5045372798" evidence="9">
    <location>
        <begin position="23"/>
        <end position="816"/>
    </location>
</feature>
<keyword evidence="4 7" id="KW-0812">Transmembrane</keyword>
<dbReference type="Pfam" id="PF14905">
    <property type="entry name" value="OMP_b-brl_3"/>
    <property type="match status" value="1"/>
</dbReference>
<evidence type="ECO:0000256" key="1">
    <source>
        <dbReference type="ARBA" id="ARBA00004571"/>
    </source>
</evidence>
<organism evidence="12 13">
    <name type="scientific">Flagellimonas halotolerans</name>
    <dbReference type="NCBI Taxonomy" id="3112164"/>
    <lineage>
        <taxon>Bacteria</taxon>
        <taxon>Pseudomonadati</taxon>
        <taxon>Bacteroidota</taxon>
        <taxon>Flavobacteriia</taxon>
        <taxon>Flavobacteriales</taxon>
        <taxon>Flavobacteriaceae</taxon>
        <taxon>Flagellimonas</taxon>
    </lineage>
</organism>
<reference evidence="12 13" key="1">
    <citation type="submission" date="2024-01" db="EMBL/GenBank/DDBJ databases">
        <title>The strains designed SYSU M86414 and SYSU M84420 isolated from the marine sediment in San Sha City (Hainan Province, China).</title>
        <authorList>
            <person name="Guo D."/>
        </authorList>
    </citation>
    <scope>NUCLEOTIDE SEQUENCE [LARGE SCALE GENOMIC DNA]</scope>
    <source>
        <strain evidence="12 13">SYSU M84420</strain>
    </source>
</reference>
<evidence type="ECO:0000256" key="8">
    <source>
        <dbReference type="SAM" id="MobiDB-lite"/>
    </source>
</evidence>
<proteinExistence type="inferred from homology"/>
<keyword evidence="9" id="KW-0732">Signal</keyword>
<dbReference type="PROSITE" id="PS52016">
    <property type="entry name" value="TONB_DEPENDENT_REC_3"/>
    <property type="match status" value="1"/>
</dbReference>
<evidence type="ECO:0000256" key="3">
    <source>
        <dbReference type="ARBA" id="ARBA00022452"/>
    </source>
</evidence>
<keyword evidence="2 7" id="KW-0813">Transport</keyword>
<evidence type="ECO:0000256" key="5">
    <source>
        <dbReference type="ARBA" id="ARBA00023136"/>
    </source>
</evidence>
<sequence length="816" mass="91732">MRHVSILFALLLCIASPFYSFGNDSDTALGSVNGTVVDNTSKQPVAYAAVVIKSEDGSTTITGGITTEDGSFEIEKLPDGTFLFEVQFIGYKTYSQKLVIAKGKRNLNLGTVTLEEETKELEGVEVVAERTTIEQRVDRKVINVGKDLTTAGASASDIMNNIPSVNVDSQTGDITLRGNSNVRVMVDGKLSNVPVAQLLKQIPSTSIKSIELITNPSAKYNPEGMSGIINIVLHKNANIGFNGNVNMGLTKGIEAKFNSSIDLNYRNGKFNFYGNYGNNIGKWVNDGSILRIGENSRQKFDFFNNNKSHLYKVGVDFYLNDKNTISFFTNQNIYEGEGDGKTEVSYFNNPSRNVTQLFFDDSNNRSEQYNFDYKLDFDKEGHNIELEVDHNQFESEQDADFSSTGASTYPDYMDFVDTERTQTTANLDYVNPLDSISKLEVGLQSRNFETKVDYSSTGQTFNSEGNLVPTPSTKFVYDMDIYSAYATFGQSYEKWSYQMGVRVEDVQVKADTNAVRSFTDKYTEIYPSAFVTYKPNEKDQVQISYSRRVDRPGLQQVNPIREFATPLISSFGNPNLVPQFTSSYEANYTKRIKNGSVTGGVFFRSISDEINRAIYIDRLDLNKTILTFDNFDKTSAYGVELSTNYKPIKWWNINGSFDLFSQTQRGITETLNSTDPNPSEDDIVEERVEVDNTAWNLRMNNSFTVTKKLTLQAFGFYRGRNKSIQFDAQPMYFVNLGARYSFAEGNGTLSLNYNDIFNTMRFAFEGDYPYAQEGAFNWESNNVYVGLSYRFGSGKNSAKKRKRRDSNTKQNGGGIL</sequence>
<evidence type="ECO:0000313" key="13">
    <source>
        <dbReference type="Proteomes" id="UP001355298"/>
    </source>
</evidence>
<dbReference type="SUPFAM" id="SSF56935">
    <property type="entry name" value="Porins"/>
    <property type="match status" value="1"/>
</dbReference>
<dbReference type="Gene3D" id="2.170.130.10">
    <property type="entry name" value="TonB-dependent receptor, plug domain"/>
    <property type="match status" value="1"/>
</dbReference>
<name>A0ABU6IRV1_9FLAO</name>
<dbReference type="PANTHER" id="PTHR40980">
    <property type="entry name" value="PLUG DOMAIN-CONTAINING PROTEIN"/>
    <property type="match status" value="1"/>
</dbReference>
<dbReference type="Proteomes" id="UP001355298">
    <property type="component" value="Unassembled WGS sequence"/>
</dbReference>
<feature type="domain" description="Outer membrane protein beta-barrel" evidence="11">
    <location>
        <begin position="376"/>
        <end position="789"/>
    </location>
</feature>
<comment type="similarity">
    <text evidence="7">Belongs to the TonB-dependent receptor family.</text>
</comment>
<dbReference type="Gene3D" id="2.40.170.20">
    <property type="entry name" value="TonB-dependent receptor, beta-barrel domain"/>
    <property type="match status" value="1"/>
</dbReference>
<dbReference type="SUPFAM" id="SSF49464">
    <property type="entry name" value="Carboxypeptidase regulatory domain-like"/>
    <property type="match status" value="1"/>
</dbReference>
<dbReference type="PANTHER" id="PTHR40980:SF4">
    <property type="entry name" value="TONB-DEPENDENT RECEPTOR-LIKE BETA-BARREL DOMAIN-CONTAINING PROTEIN"/>
    <property type="match status" value="1"/>
</dbReference>
<evidence type="ECO:0000256" key="6">
    <source>
        <dbReference type="ARBA" id="ARBA00023237"/>
    </source>
</evidence>
<evidence type="ECO:0000256" key="4">
    <source>
        <dbReference type="ARBA" id="ARBA00022692"/>
    </source>
</evidence>
<dbReference type="Pfam" id="PF07715">
    <property type="entry name" value="Plug"/>
    <property type="match status" value="1"/>
</dbReference>
<dbReference type="InterPro" id="IPR008969">
    <property type="entry name" value="CarboxyPept-like_regulatory"/>
</dbReference>
<dbReference type="Gene3D" id="2.60.40.1120">
    <property type="entry name" value="Carboxypeptidase-like, regulatory domain"/>
    <property type="match status" value="1"/>
</dbReference>
<feature type="region of interest" description="Disordered" evidence="8">
    <location>
        <begin position="794"/>
        <end position="816"/>
    </location>
</feature>
<keyword evidence="6 7" id="KW-0998">Cell outer membrane</keyword>
<evidence type="ECO:0000256" key="2">
    <source>
        <dbReference type="ARBA" id="ARBA00022448"/>
    </source>
</evidence>
<keyword evidence="13" id="KW-1185">Reference proteome</keyword>
<dbReference type="EMBL" id="JAYMGW010000008">
    <property type="protein sequence ID" value="MEC4265847.1"/>
    <property type="molecule type" value="Genomic_DNA"/>
</dbReference>
<comment type="caution">
    <text evidence="12">The sequence shown here is derived from an EMBL/GenBank/DDBJ whole genome shotgun (WGS) entry which is preliminary data.</text>
</comment>
<gene>
    <name evidence="12" type="ORF">VOP03_10855</name>
</gene>
<feature type="signal peptide" evidence="9">
    <location>
        <begin position="1"/>
        <end position="22"/>
    </location>
</feature>
<evidence type="ECO:0000256" key="9">
    <source>
        <dbReference type="SAM" id="SignalP"/>
    </source>
</evidence>